<dbReference type="GO" id="GO:0000122">
    <property type="term" value="P:negative regulation of transcription by RNA polymerase II"/>
    <property type="evidence" value="ECO:0007669"/>
    <property type="project" value="InterPro"/>
</dbReference>
<dbReference type="PANTHER" id="PTHR13345">
    <property type="entry name" value="MEDIATOR OF RNA POLYMERASE II TRANSCRIPTION SUBUNIT 10"/>
    <property type="match status" value="1"/>
</dbReference>
<evidence type="ECO:0000313" key="4">
    <source>
        <dbReference type="Proteomes" id="UP001381693"/>
    </source>
</evidence>
<accession>A0AAN8WZJ8</accession>
<proteinExistence type="inferred from homology"/>
<dbReference type="InterPro" id="IPR004127">
    <property type="entry name" value="Prefoldin_subunit_alpha"/>
</dbReference>
<organism evidence="3 4">
    <name type="scientific">Halocaridina rubra</name>
    <name type="common">Hawaiian red shrimp</name>
    <dbReference type="NCBI Taxonomy" id="373956"/>
    <lineage>
        <taxon>Eukaryota</taxon>
        <taxon>Metazoa</taxon>
        <taxon>Ecdysozoa</taxon>
        <taxon>Arthropoda</taxon>
        <taxon>Crustacea</taxon>
        <taxon>Multicrustacea</taxon>
        <taxon>Malacostraca</taxon>
        <taxon>Eumalacostraca</taxon>
        <taxon>Eucarida</taxon>
        <taxon>Decapoda</taxon>
        <taxon>Pleocyemata</taxon>
        <taxon>Caridea</taxon>
        <taxon>Atyoidea</taxon>
        <taxon>Atyidae</taxon>
        <taxon>Halocaridina</taxon>
    </lineage>
</organism>
<dbReference type="PANTHER" id="PTHR13345:SF9">
    <property type="entry name" value="PROTEIN UXT"/>
    <property type="match status" value="1"/>
</dbReference>
<dbReference type="Gene3D" id="1.10.287.370">
    <property type="match status" value="1"/>
</dbReference>
<dbReference type="CDD" id="cd23158">
    <property type="entry name" value="Prefoldin_UXT"/>
    <property type="match status" value="1"/>
</dbReference>
<protein>
    <submittedName>
        <fullName evidence="3">Uncharacterized protein</fullName>
    </submittedName>
</protein>
<keyword evidence="2" id="KW-0175">Coiled coil</keyword>
<dbReference type="InterPro" id="IPR009053">
    <property type="entry name" value="Prefoldin"/>
</dbReference>
<reference evidence="3 4" key="1">
    <citation type="submission" date="2023-11" db="EMBL/GenBank/DDBJ databases">
        <title>Halocaridina rubra genome assembly.</title>
        <authorList>
            <person name="Smith C."/>
        </authorList>
    </citation>
    <scope>NUCLEOTIDE SEQUENCE [LARGE SCALE GENOMIC DNA]</scope>
    <source>
        <strain evidence="3">EP-1</strain>
        <tissue evidence="3">Whole</tissue>
    </source>
</reference>
<evidence type="ECO:0000256" key="2">
    <source>
        <dbReference type="SAM" id="Coils"/>
    </source>
</evidence>
<gene>
    <name evidence="3" type="ORF">SK128_023978</name>
</gene>
<dbReference type="Proteomes" id="UP001381693">
    <property type="component" value="Unassembled WGS sequence"/>
</dbReference>
<dbReference type="GO" id="GO:0016592">
    <property type="term" value="C:mediator complex"/>
    <property type="evidence" value="ECO:0007669"/>
    <property type="project" value="TreeGrafter"/>
</dbReference>
<comment type="similarity">
    <text evidence="1">Belongs to the UXT family.</text>
</comment>
<evidence type="ECO:0000313" key="3">
    <source>
        <dbReference type="EMBL" id="KAK7070124.1"/>
    </source>
</evidence>
<dbReference type="GO" id="GO:0003714">
    <property type="term" value="F:transcription corepressor activity"/>
    <property type="evidence" value="ECO:0007669"/>
    <property type="project" value="InterPro"/>
</dbReference>
<feature type="coiled-coil region" evidence="2">
    <location>
        <begin position="37"/>
        <end position="64"/>
    </location>
</feature>
<dbReference type="EMBL" id="JAXCGZ010015531">
    <property type="protein sequence ID" value="KAK7070124.1"/>
    <property type="molecule type" value="Genomic_DNA"/>
</dbReference>
<sequence>MSIDTRRAINYEQESRVYECCMMANKEKIQQYEHFLNNILKQDLKEELERRDKLYEEIANYSQLKQTIDCIIQTASVEGLRTQVDLGSNFYVQAHISDVSYIYLNVGLGIHLELTLEEALSFINKRMNILNEKVTCSNKKSAKIKGDIRYVYELLRQLQGLC</sequence>
<name>A0AAN8WZJ8_HALRR</name>
<dbReference type="PRINTS" id="PR01502">
    <property type="entry name" value="UXTPROTEIN"/>
</dbReference>
<keyword evidence="4" id="KW-1185">Reference proteome</keyword>
<evidence type="ECO:0000256" key="1">
    <source>
        <dbReference type="ARBA" id="ARBA00007666"/>
    </source>
</evidence>
<dbReference type="AlphaFoldDB" id="A0AAN8WZJ8"/>
<dbReference type="InterPro" id="IPR003994">
    <property type="entry name" value="UXT"/>
</dbReference>
<dbReference type="Pfam" id="PF02996">
    <property type="entry name" value="Prefoldin"/>
    <property type="match status" value="1"/>
</dbReference>
<dbReference type="GO" id="GO:0045944">
    <property type="term" value="P:positive regulation of transcription by RNA polymerase II"/>
    <property type="evidence" value="ECO:0007669"/>
    <property type="project" value="TreeGrafter"/>
</dbReference>
<comment type="caution">
    <text evidence="3">The sequence shown here is derived from an EMBL/GenBank/DDBJ whole genome shotgun (WGS) entry which is preliminary data.</text>
</comment>
<dbReference type="SUPFAM" id="SSF46579">
    <property type="entry name" value="Prefoldin"/>
    <property type="match status" value="1"/>
</dbReference>